<comment type="caution">
    <text evidence="15">The sequence shown here is derived from an EMBL/GenBank/DDBJ whole genome shotgun (WGS) entry which is preliminary data.</text>
</comment>
<feature type="compositionally biased region" description="Low complexity" evidence="13">
    <location>
        <begin position="1"/>
        <end position="19"/>
    </location>
</feature>
<feature type="domain" description="Ribosomal RNA methyltransferase FtsJ" evidence="14">
    <location>
        <begin position="73"/>
        <end position="252"/>
    </location>
</feature>
<dbReference type="InterPro" id="IPR015507">
    <property type="entry name" value="rRNA-MeTfrase_E"/>
</dbReference>
<feature type="binding site" evidence="11">
    <location>
        <position position="169"/>
    </location>
    <ligand>
        <name>S-adenosyl-L-methionine</name>
        <dbReference type="ChEBI" id="CHEBI:59789"/>
    </ligand>
</feature>
<dbReference type="PIRSF" id="PIRSF005461">
    <property type="entry name" value="23S_rRNA_mtase"/>
    <property type="match status" value="1"/>
</dbReference>
<keyword evidence="4 11" id="KW-0949">S-adenosyl-L-methionine</keyword>
<dbReference type="Proteomes" id="UP000544872">
    <property type="component" value="Unassembled WGS sequence"/>
</dbReference>
<evidence type="ECO:0000256" key="4">
    <source>
        <dbReference type="ARBA" id="ARBA00022691"/>
    </source>
</evidence>
<evidence type="ECO:0000256" key="13">
    <source>
        <dbReference type="SAM" id="MobiDB-lite"/>
    </source>
</evidence>
<comment type="subcellular location">
    <subcellularLocation>
        <location evidence="11">Cytoplasm</location>
    </subcellularLocation>
</comment>
<comment type="similarity">
    <text evidence="11">Belongs to the class I-like SAM-binding methyltransferase superfamily. RNA methyltransferase RlmE family.</text>
</comment>
<dbReference type="InterPro" id="IPR002877">
    <property type="entry name" value="RNA_MeTrfase_FtsJ_dom"/>
</dbReference>
<dbReference type="EC" id="2.1.1.166" evidence="6 11"/>
<feature type="binding site" evidence="11">
    <location>
        <position position="105"/>
    </location>
    <ligand>
        <name>S-adenosyl-L-methionine</name>
        <dbReference type="ChEBI" id="CHEBI:59789"/>
    </ligand>
</feature>
<keyword evidence="11" id="KW-0963">Cytoplasm</keyword>
<feature type="region of interest" description="Disordered" evidence="13">
    <location>
        <begin position="1"/>
        <end position="44"/>
    </location>
</feature>
<feature type="binding site" evidence="11">
    <location>
        <position position="107"/>
    </location>
    <ligand>
        <name>S-adenosyl-L-methionine</name>
        <dbReference type="ChEBI" id="CHEBI:59789"/>
    </ligand>
</feature>
<evidence type="ECO:0000256" key="3">
    <source>
        <dbReference type="ARBA" id="ARBA00022679"/>
    </source>
</evidence>
<evidence type="ECO:0000256" key="7">
    <source>
        <dbReference type="ARBA" id="ARBA00041129"/>
    </source>
</evidence>
<feature type="binding site" evidence="11">
    <location>
        <position position="145"/>
    </location>
    <ligand>
        <name>S-adenosyl-L-methionine</name>
        <dbReference type="ChEBI" id="CHEBI:59789"/>
    </ligand>
</feature>
<keyword evidence="3 11" id="KW-0808">Transferase</keyword>
<evidence type="ECO:0000313" key="15">
    <source>
        <dbReference type="EMBL" id="MBB6209464.1"/>
    </source>
</evidence>
<evidence type="ECO:0000256" key="9">
    <source>
        <dbReference type="ARBA" id="ARBA00042745"/>
    </source>
</evidence>
<evidence type="ECO:0000259" key="14">
    <source>
        <dbReference type="Pfam" id="PF01728"/>
    </source>
</evidence>
<protein>
    <recommendedName>
        <fullName evidence="7 11">Ribosomal RNA large subunit methyltransferase E</fullName>
        <ecNumber evidence="6 11">2.1.1.166</ecNumber>
    </recommendedName>
    <alternativeName>
        <fullName evidence="9 11">23S rRNA Um2552 methyltransferase</fullName>
    </alternativeName>
    <alternativeName>
        <fullName evidence="8 11">rRNA (uridine-2'-O-)-methyltransferase</fullName>
    </alternativeName>
</protein>
<comment type="catalytic activity">
    <reaction evidence="10 11">
        <text>uridine(2552) in 23S rRNA + S-adenosyl-L-methionine = 2'-O-methyluridine(2552) in 23S rRNA + S-adenosyl-L-homocysteine + H(+)</text>
        <dbReference type="Rhea" id="RHEA:42720"/>
        <dbReference type="Rhea" id="RHEA-COMP:10202"/>
        <dbReference type="Rhea" id="RHEA-COMP:10203"/>
        <dbReference type="ChEBI" id="CHEBI:15378"/>
        <dbReference type="ChEBI" id="CHEBI:57856"/>
        <dbReference type="ChEBI" id="CHEBI:59789"/>
        <dbReference type="ChEBI" id="CHEBI:65315"/>
        <dbReference type="ChEBI" id="CHEBI:74478"/>
        <dbReference type="EC" id="2.1.1.166"/>
    </reaction>
</comment>
<dbReference type="GO" id="GO:0008650">
    <property type="term" value="F:rRNA (uridine-2'-O-)-methyltransferase activity"/>
    <property type="evidence" value="ECO:0007669"/>
    <property type="project" value="UniProtKB-UniRule"/>
</dbReference>
<dbReference type="Gene3D" id="3.40.50.150">
    <property type="entry name" value="Vaccinia Virus protein VP39"/>
    <property type="match status" value="1"/>
</dbReference>
<evidence type="ECO:0000256" key="11">
    <source>
        <dbReference type="HAMAP-Rule" id="MF_01547"/>
    </source>
</evidence>
<evidence type="ECO:0000256" key="1">
    <source>
        <dbReference type="ARBA" id="ARBA00022552"/>
    </source>
</evidence>
<gene>
    <name evidence="11" type="primary">rlmE</name>
    <name evidence="11" type="synonym">ftsJ</name>
    <name evidence="11" type="synonym">rrmJ</name>
    <name evidence="15" type="ORF">FHS48_000866</name>
</gene>
<dbReference type="PANTHER" id="PTHR10920">
    <property type="entry name" value="RIBOSOMAL RNA METHYLTRANSFERASE"/>
    <property type="match status" value="1"/>
</dbReference>
<organism evidence="15 16">
    <name type="scientific">Novispirillum itersonii</name>
    <name type="common">Aquaspirillum itersonii</name>
    <dbReference type="NCBI Taxonomy" id="189"/>
    <lineage>
        <taxon>Bacteria</taxon>
        <taxon>Pseudomonadati</taxon>
        <taxon>Pseudomonadota</taxon>
        <taxon>Alphaproteobacteria</taxon>
        <taxon>Rhodospirillales</taxon>
        <taxon>Novispirillaceae</taxon>
        <taxon>Novispirillum</taxon>
    </lineage>
</organism>
<evidence type="ECO:0000256" key="8">
    <source>
        <dbReference type="ARBA" id="ARBA00041995"/>
    </source>
</evidence>
<feature type="binding site" evidence="11">
    <location>
        <position position="129"/>
    </location>
    <ligand>
        <name>S-adenosyl-L-methionine</name>
        <dbReference type="ChEBI" id="CHEBI:59789"/>
    </ligand>
</feature>
<dbReference type="Pfam" id="PF01728">
    <property type="entry name" value="FtsJ"/>
    <property type="match status" value="1"/>
</dbReference>
<dbReference type="SUPFAM" id="SSF53335">
    <property type="entry name" value="S-adenosyl-L-methionine-dependent methyltransferases"/>
    <property type="match status" value="1"/>
</dbReference>
<dbReference type="PANTHER" id="PTHR10920:SF18">
    <property type="entry name" value="RRNA METHYLTRANSFERASE 2, MITOCHONDRIAL"/>
    <property type="match status" value="1"/>
</dbReference>
<evidence type="ECO:0000256" key="5">
    <source>
        <dbReference type="ARBA" id="ARBA00037569"/>
    </source>
</evidence>
<dbReference type="AlphaFoldDB" id="A0A7X0DLR0"/>
<keyword evidence="1 11" id="KW-0698">rRNA processing</keyword>
<proteinExistence type="inferred from homology"/>
<evidence type="ECO:0000256" key="6">
    <source>
        <dbReference type="ARBA" id="ARBA00038861"/>
    </source>
</evidence>
<comment type="function">
    <text evidence="5 11">Specifically methylates the uridine in position 2552 of 23S rRNA at the 2'-O position of the ribose in the fully assembled 50S ribosomal subunit.</text>
</comment>
<evidence type="ECO:0000256" key="12">
    <source>
        <dbReference type="PIRSR" id="PIRSR005461-1"/>
    </source>
</evidence>
<dbReference type="EMBL" id="JACIIX010000002">
    <property type="protein sequence ID" value="MBB6209464.1"/>
    <property type="molecule type" value="Genomic_DNA"/>
</dbReference>
<evidence type="ECO:0000256" key="10">
    <source>
        <dbReference type="ARBA" id="ARBA00048970"/>
    </source>
</evidence>
<dbReference type="InterPro" id="IPR050082">
    <property type="entry name" value="RNA_methyltr_RlmE"/>
</dbReference>
<reference evidence="15 16" key="1">
    <citation type="submission" date="2020-08" db="EMBL/GenBank/DDBJ databases">
        <title>Genomic Encyclopedia of Type Strains, Phase IV (KMG-IV): sequencing the most valuable type-strain genomes for metagenomic binning, comparative biology and taxonomic classification.</title>
        <authorList>
            <person name="Goeker M."/>
        </authorList>
    </citation>
    <scope>NUCLEOTIDE SEQUENCE [LARGE SCALE GENOMIC DNA]</scope>
    <source>
        <strain evidence="15 16">DSM 11590</strain>
    </source>
</reference>
<dbReference type="RefSeq" id="WP_416046498.1">
    <property type="nucleotide sequence ID" value="NZ_JACIIX010000002.1"/>
</dbReference>
<evidence type="ECO:0000313" key="16">
    <source>
        <dbReference type="Proteomes" id="UP000544872"/>
    </source>
</evidence>
<feature type="active site" description="Proton acceptor" evidence="11 12">
    <location>
        <position position="209"/>
    </location>
</feature>
<name>A0A7X0DLR0_NOVIT</name>
<keyword evidence="16" id="KW-1185">Reference proteome</keyword>
<keyword evidence="2 11" id="KW-0489">Methyltransferase</keyword>
<dbReference type="GO" id="GO:0005737">
    <property type="term" value="C:cytoplasm"/>
    <property type="evidence" value="ECO:0007669"/>
    <property type="project" value="UniProtKB-SubCell"/>
</dbReference>
<dbReference type="HAMAP" id="MF_01547">
    <property type="entry name" value="RNA_methyltr_E"/>
    <property type="match status" value="1"/>
</dbReference>
<dbReference type="InterPro" id="IPR029063">
    <property type="entry name" value="SAM-dependent_MTases_sf"/>
</dbReference>
<evidence type="ECO:0000256" key="2">
    <source>
        <dbReference type="ARBA" id="ARBA00022603"/>
    </source>
</evidence>
<accession>A0A7X0DLR0</accession>
<sequence length="256" mass="27298">MAQKPTRPGASRPGSRSTGRSGGAPGGESSALPTVRMKSVHVKSAKGRKLSSTLWLQRQLNDPYVAEAKARGYKSRAAFKLIELDEKFEFLKPGIRVVDLGAAPGGWTQIAVDRTKAGQPGGGTVVGIDILEWGPIPGAHCITLDFLDPKAPDLLKDALGGRADVVMSDMAAPTTGHPQTDHLRIIALLEVAWAFAEEVLAPGGTFICKVFNGGAINELLTEIKKRCPSVKHVKPLSSRKESPELYLVAQGFRAES</sequence>